<gene>
    <name evidence="2" type="ORF">A3A04_01990</name>
</gene>
<keyword evidence="1" id="KW-0472">Membrane</keyword>
<evidence type="ECO:0000313" key="3">
    <source>
        <dbReference type="Proteomes" id="UP000178517"/>
    </source>
</evidence>
<name>A0A1G1ZJY8_9BACT</name>
<dbReference type="Proteomes" id="UP000178517">
    <property type="component" value="Unassembled WGS sequence"/>
</dbReference>
<keyword evidence="1" id="KW-1133">Transmembrane helix</keyword>
<organism evidence="2 3">
    <name type="scientific">Candidatus Harrisonbacteria bacterium RIFCSPLOWO2_01_FULL_40_28</name>
    <dbReference type="NCBI Taxonomy" id="1798406"/>
    <lineage>
        <taxon>Bacteria</taxon>
        <taxon>Candidatus Harrisoniibacteriota</taxon>
    </lineage>
</organism>
<sequence>MTNKRYTVIGIVIIVFLVGLFAWPKIMNPNRARIKEWNDKGVECLPLGHQNLAFHIHSNLQIFINDEPRDIPAQIGVVSQCMAEVHTHDTSGAIHIESTKPGREFTLEQFFKVWGEPLEKKGLTLEATLNNASLAAPHTLILKDQDSIVLRYAE</sequence>
<dbReference type="EMBL" id="MHJI01000028">
    <property type="protein sequence ID" value="OGY64938.1"/>
    <property type="molecule type" value="Genomic_DNA"/>
</dbReference>
<keyword evidence="1" id="KW-0812">Transmembrane</keyword>
<proteinExistence type="predicted"/>
<evidence type="ECO:0000256" key="1">
    <source>
        <dbReference type="SAM" id="Phobius"/>
    </source>
</evidence>
<accession>A0A1G1ZJY8</accession>
<feature type="transmembrane region" description="Helical" evidence="1">
    <location>
        <begin position="6"/>
        <end position="23"/>
    </location>
</feature>
<reference evidence="2 3" key="1">
    <citation type="journal article" date="2016" name="Nat. Commun.">
        <title>Thousands of microbial genomes shed light on interconnected biogeochemical processes in an aquifer system.</title>
        <authorList>
            <person name="Anantharaman K."/>
            <person name="Brown C.T."/>
            <person name="Hug L.A."/>
            <person name="Sharon I."/>
            <person name="Castelle C.J."/>
            <person name="Probst A.J."/>
            <person name="Thomas B.C."/>
            <person name="Singh A."/>
            <person name="Wilkins M.J."/>
            <person name="Karaoz U."/>
            <person name="Brodie E.L."/>
            <person name="Williams K.H."/>
            <person name="Hubbard S.S."/>
            <person name="Banfield J.F."/>
        </authorList>
    </citation>
    <scope>NUCLEOTIDE SEQUENCE [LARGE SCALE GENOMIC DNA]</scope>
</reference>
<dbReference type="AlphaFoldDB" id="A0A1G1ZJY8"/>
<protein>
    <submittedName>
        <fullName evidence="2">Uncharacterized protein</fullName>
    </submittedName>
</protein>
<evidence type="ECO:0000313" key="2">
    <source>
        <dbReference type="EMBL" id="OGY64938.1"/>
    </source>
</evidence>
<comment type="caution">
    <text evidence="2">The sequence shown here is derived from an EMBL/GenBank/DDBJ whole genome shotgun (WGS) entry which is preliminary data.</text>
</comment>
<dbReference type="STRING" id="1798406.A3A04_01990"/>